<protein>
    <submittedName>
        <fullName evidence="1">Transporter substrate-binding domain-containing protein</fullName>
    </submittedName>
</protein>
<accession>A0A7Y4A1T4</accession>
<organism evidence="1 2">
    <name type="scientific">Vibrio pectenicida</name>
    <dbReference type="NCBI Taxonomy" id="62763"/>
    <lineage>
        <taxon>Bacteria</taxon>
        <taxon>Pseudomonadati</taxon>
        <taxon>Pseudomonadota</taxon>
        <taxon>Gammaproteobacteria</taxon>
        <taxon>Vibrionales</taxon>
        <taxon>Vibrionaceae</taxon>
        <taxon>Vibrio</taxon>
    </lineage>
</organism>
<dbReference type="Proteomes" id="UP000565719">
    <property type="component" value="Unassembled WGS sequence"/>
</dbReference>
<reference evidence="1 2" key="1">
    <citation type="submission" date="2019-09" db="EMBL/GenBank/DDBJ databases">
        <title>Draft genome sequencing and comparative genomics of hatchery-associated Vibrios.</title>
        <authorList>
            <person name="Kehlet-Delgado H."/>
            <person name="Mueller R.S."/>
        </authorList>
    </citation>
    <scope>NUCLEOTIDE SEQUENCE [LARGE SCALE GENOMIC DNA]</scope>
    <source>
        <strain evidence="1 2">99-46-Y</strain>
    </source>
</reference>
<sequence>MKTDCLTPILFKIILFTVSMVWTCIANGNVDVVRVAIGEGHKSIAKVPSNRNNVEAYLSQIYAGAKIDVEFIYLPNERAIQSVISGQYDALGLRIDGLEKEDNIIKVDVPLGSFDVYFLSRGDRFINNLDEAKNETVIALHGARYVEALKHYKKLHLIYSEEQAALMLTKGRADLWLAPIPSYQLIKDTYPNIKISSPIVSKENVYHYIHSSQTHLLERLENSARRFVASRKALANAKHLEKP</sequence>
<gene>
    <name evidence="1" type="ORF">F0225_17590</name>
</gene>
<dbReference type="Gene3D" id="3.40.190.10">
    <property type="entry name" value="Periplasmic binding protein-like II"/>
    <property type="match status" value="2"/>
</dbReference>
<proteinExistence type="predicted"/>
<name>A0A7Y4A1T4_9VIBR</name>
<comment type="caution">
    <text evidence="1">The sequence shown here is derived from an EMBL/GenBank/DDBJ whole genome shotgun (WGS) entry which is preliminary data.</text>
</comment>
<evidence type="ECO:0000313" key="2">
    <source>
        <dbReference type="Proteomes" id="UP000565719"/>
    </source>
</evidence>
<dbReference type="AlphaFoldDB" id="A0A7Y4A1T4"/>
<dbReference type="RefSeq" id="WP_171362135.1">
    <property type="nucleotide sequence ID" value="NZ_VTXC01000067.1"/>
</dbReference>
<evidence type="ECO:0000313" key="1">
    <source>
        <dbReference type="EMBL" id="NOH73136.1"/>
    </source>
</evidence>
<dbReference type="EMBL" id="VTXC01000067">
    <property type="protein sequence ID" value="NOH73136.1"/>
    <property type="molecule type" value="Genomic_DNA"/>
</dbReference>
<dbReference type="SUPFAM" id="SSF53850">
    <property type="entry name" value="Periplasmic binding protein-like II"/>
    <property type="match status" value="1"/>
</dbReference>